<feature type="transmembrane region" description="Helical" evidence="6">
    <location>
        <begin position="110"/>
        <end position="134"/>
    </location>
</feature>
<evidence type="ECO:0000256" key="4">
    <source>
        <dbReference type="ARBA" id="ARBA00023136"/>
    </source>
</evidence>
<comment type="subcellular location">
    <subcellularLocation>
        <location evidence="1">Membrane</location>
        <topology evidence="1">Multi-pass membrane protein</topology>
    </subcellularLocation>
</comment>
<evidence type="ECO:0000256" key="2">
    <source>
        <dbReference type="ARBA" id="ARBA00022692"/>
    </source>
</evidence>
<reference evidence="7 8" key="1">
    <citation type="submission" date="2019-10" db="EMBL/GenBank/DDBJ databases">
        <title>Assembly and Annotation for the nematode Trichostrongylus colubriformis.</title>
        <authorList>
            <person name="Martin J."/>
        </authorList>
    </citation>
    <scope>NUCLEOTIDE SEQUENCE [LARGE SCALE GENOMIC DNA]</scope>
    <source>
        <strain evidence="7">G859</strain>
        <tissue evidence="7">Whole worm</tissue>
    </source>
</reference>
<feature type="transmembrane region" description="Helical" evidence="6">
    <location>
        <begin position="69"/>
        <end position="89"/>
    </location>
</feature>
<dbReference type="AlphaFoldDB" id="A0AAN8IYR7"/>
<gene>
    <name evidence="7" type="ORF">GCK32_008346</name>
</gene>
<keyword evidence="2 6" id="KW-0812">Transmembrane</keyword>
<evidence type="ECO:0000256" key="3">
    <source>
        <dbReference type="ARBA" id="ARBA00022989"/>
    </source>
</evidence>
<comment type="similarity">
    <text evidence="5">Belongs to the nematode receptor-like protein sra family.</text>
</comment>
<evidence type="ECO:0000256" key="5">
    <source>
        <dbReference type="ARBA" id="ARBA00037994"/>
    </source>
</evidence>
<dbReference type="GO" id="GO:0004930">
    <property type="term" value="F:G protein-coupled receptor activity"/>
    <property type="evidence" value="ECO:0007669"/>
    <property type="project" value="InterPro"/>
</dbReference>
<dbReference type="PANTHER" id="PTHR31357:SF5">
    <property type="entry name" value="SERPENTINE RECEPTOR CLASS ALPHA-1-RELATED"/>
    <property type="match status" value="1"/>
</dbReference>
<keyword evidence="4 6" id="KW-0472">Membrane</keyword>
<dbReference type="GO" id="GO:0016020">
    <property type="term" value="C:membrane"/>
    <property type="evidence" value="ECO:0007669"/>
    <property type="project" value="UniProtKB-SubCell"/>
</dbReference>
<feature type="transmembrane region" description="Helical" evidence="6">
    <location>
        <begin position="154"/>
        <end position="176"/>
    </location>
</feature>
<dbReference type="InterPro" id="IPR051080">
    <property type="entry name" value="Nematode_rcpt-like_serp_alpha"/>
</dbReference>
<comment type="caution">
    <text evidence="7">The sequence shown here is derived from an EMBL/GenBank/DDBJ whole genome shotgun (WGS) entry which is preliminary data.</text>
</comment>
<sequence>MRFPTTACMTSFAILQTGMVLERALALWKRNEYEHYGNRLGFMISTLCVRYFKNFEDFRQKSDAANIEYAIYHACTAVLSSLLLTAWSLRNMDLTTFTVYCTVSTNETAGSITILCFILCGIDIMSLVGIALLHISNATAMKGQYFSYVAYRTIFAATYTVPYFTLVSPFLICYMIRKSKRTRLAQLSVLRKQQDHERELYFKAYNRMWNNS</sequence>
<dbReference type="GO" id="GO:0004984">
    <property type="term" value="F:olfactory receptor activity"/>
    <property type="evidence" value="ECO:0007669"/>
    <property type="project" value="TreeGrafter"/>
</dbReference>
<keyword evidence="8" id="KW-1185">Reference proteome</keyword>
<evidence type="ECO:0000256" key="1">
    <source>
        <dbReference type="ARBA" id="ARBA00004141"/>
    </source>
</evidence>
<evidence type="ECO:0000256" key="6">
    <source>
        <dbReference type="SAM" id="Phobius"/>
    </source>
</evidence>
<dbReference type="EMBL" id="WIXE01000529">
    <property type="protein sequence ID" value="KAK5986507.1"/>
    <property type="molecule type" value="Genomic_DNA"/>
</dbReference>
<evidence type="ECO:0000313" key="7">
    <source>
        <dbReference type="EMBL" id="KAK5986507.1"/>
    </source>
</evidence>
<protein>
    <submittedName>
        <fullName evidence="7">Uncharacterized protein</fullName>
    </submittedName>
</protein>
<dbReference type="PANTHER" id="PTHR31357">
    <property type="entry name" value="SERPENTINE RECEPTOR CLASS ALPHA-10"/>
    <property type="match status" value="1"/>
</dbReference>
<proteinExistence type="inferred from homology"/>
<name>A0AAN8IYR7_TRICO</name>
<organism evidence="7 8">
    <name type="scientific">Trichostrongylus colubriformis</name>
    <name type="common">Black scour worm</name>
    <dbReference type="NCBI Taxonomy" id="6319"/>
    <lineage>
        <taxon>Eukaryota</taxon>
        <taxon>Metazoa</taxon>
        <taxon>Ecdysozoa</taxon>
        <taxon>Nematoda</taxon>
        <taxon>Chromadorea</taxon>
        <taxon>Rhabditida</taxon>
        <taxon>Rhabditina</taxon>
        <taxon>Rhabditomorpha</taxon>
        <taxon>Strongyloidea</taxon>
        <taxon>Trichostrongylidae</taxon>
        <taxon>Trichostrongylus</taxon>
    </lineage>
</organism>
<accession>A0AAN8IYR7</accession>
<dbReference type="Proteomes" id="UP001331761">
    <property type="component" value="Unassembled WGS sequence"/>
</dbReference>
<dbReference type="InterPro" id="IPR000344">
    <property type="entry name" value="7TM_GPCR_serpentine_rcpt_Sra"/>
</dbReference>
<dbReference type="Pfam" id="PF02117">
    <property type="entry name" value="7TM_GPCR_Sra"/>
    <property type="match status" value="1"/>
</dbReference>
<keyword evidence="3 6" id="KW-1133">Transmembrane helix</keyword>
<evidence type="ECO:0000313" key="8">
    <source>
        <dbReference type="Proteomes" id="UP001331761"/>
    </source>
</evidence>